<dbReference type="AlphaFoldDB" id="A0A2M9R676"/>
<keyword evidence="3" id="KW-1185">Reference proteome</keyword>
<keyword evidence="1" id="KW-0732">Signal</keyword>
<sequence length="106" mass="12382">MERNRLFHKILSVIFIAIMCNAFVTPALCTLKDTDFSYDSLTLTEEETKNSNNLIEEEEKLVAYTSFCDFSDFILIQNRQFASKKLFLNDDYFDEILLPPPEQNLV</sequence>
<feature type="chain" id="PRO_5014870633" evidence="1">
    <location>
        <begin position="25"/>
        <end position="106"/>
    </location>
</feature>
<dbReference type="Proteomes" id="UP000231960">
    <property type="component" value="Unassembled WGS sequence"/>
</dbReference>
<accession>A0A2M9R676</accession>
<name>A0A2M9R676_9FLAO</name>
<evidence type="ECO:0000256" key="1">
    <source>
        <dbReference type="SAM" id="SignalP"/>
    </source>
</evidence>
<dbReference type="EMBL" id="NIPO01000001">
    <property type="protein sequence ID" value="PJR04344.1"/>
    <property type="molecule type" value="Genomic_DNA"/>
</dbReference>
<comment type="caution">
    <text evidence="2">The sequence shown here is derived from an EMBL/GenBank/DDBJ whole genome shotgun (WGS) entry which is preliminary data.</text>
</comment>
<evidence type="ECO:0000313" key="2">
    <source>
        <dbReference type="EMBL" id="PJR04344.1"/>
    </source>
</evidence>
<feature type="signal peptide" evidence="1">
    <location>
        <begin position="1"/>
        <end position="24"/>
    </location>
</feature>
<gene>
    <name evidence="2" type="ORF">CDL10_07195</name>
</gene>
<proteinExistence type="predicted"/>
<evidence type="ECO:0000313" key="3">
    <source>
        <dbReference type="Proteomes" id="UP000231960"/>
    </source>
</evidence>
<dbReference type="RefSeq" id="WP_100677904.1">
    <property type="nucleotide sequence ID" value="NZ_JAJUJS010000050.1"/>
</dbReference>
<reference evidence="2 3" key="1">
    <citation type="submission" date="2017-06" db="EMBL/GenBank/DDBJ databases">
        <title>Description of Avrilella dinanensis gen. nov. sp. nov.</title>
        <authorList>
            <person name="Leyer C."/>
            <person name="Sassi M."/>
            <person name="Minet J."/>
            <person name="Kayal S."/>
            <person name="Cattoir V."/>
        </authorList>
    </citation>
    <scope>NUCLEOTIDE SEQUENCE [LARGE SCALE GENOMIC DNA]</scope>
    <source>
        <strain evidence="2 3">UR159</strain>
    </source>
</reference>
<protein>
    <submittedName>
        <fullName evidence="2">Uncharacterized protein</fullName>
    </submittedName>
</protein>
<organism evidence="2 3">
    <name type="scientific">Avrilella dinanensis</name>
    <dbReference type="NCBI Taxonomy" id="2008672"/>
    <lineage>
        <taxon>Bacteria</taxon>
        <taxon>Pseudomonadati</taxon>
        <taxon>Bacteroidota</taxon>
        <taxon>Flavobacteriia</taxon>
        <taxon>Flavobacteriales</taxon>
        <taxon>Flavobacteriaceae</taxon>
        <taxon>Avrilella</taxon>
    </lineage>
</organism>